<accession>A0A6H5GZZ3</accession>
<protein>
    <submittedName>
        <fullName evidence="1">Uncharacterized protein</fullName>
    </submittedName>
</protein>
<keyword evidence="2" id="KW-1185">Reference proteome</keyword>
<dbReference type="AlphaFoldDB" id="A0A6H5GZZ3"/>
<gene>
    <name evidence="1" type="ORF">NTEN_LOCUS15381</name>
</gene>
<proteinExistence type="predicted"/>
<dbReference type="EMBL" id="CADCXU010023000">
    <property type="protein sequence ID" value="CAB0010336.1"/>
    <property type="molecule type" value="Genomic_DNA"/>
</dbReference>
<organism evidence="1 2">
    <name type="scientific">Nesidiocoris tenuis</name>
    <dbReference type="NCBI Taxonomy" id="355587"/>
    <lineage>
        <taxon>Eukaryota</taxon>
        <taxon>Metazoa</taxon>
        <taxon>Ecdysozoa</taxon>
        <taxon>Arthropoda</taxon>
        <taxon>Hexapoda</taxon>
        <taxon>Insecta</taxon>
        <taxon>Pterygota</taxon>
        <taxon>Neoptera</taxon>
        <taxon>Paraneoptera</taxon>
        <taxon>Hemiptera</taxon>
        <taxon>Heteroptera</taxon>
        <taxon>Panheteroptera</taxon>
        <taxon>Cimicomorpha</taxon>
        <taxon>Miridae</taxon>
        <taxon>Dicyphina</taxon>
        <taxon>Nesidiocoris</taxon>
    </lineage>
</organism>
<evidence type="ECO:0000313" key="2">
    <source>
        <dbReference type="Proteomes" id="UP000479000"/>
    </source>
</evidence>
<dbReference type="Proteomes" id="UP000479000">
    <property type="component" value="Unassembled WGS sequence"/>
</dbReference>
<sequence>MMPVRRNFDLRRCTDGMFTVQRFNGNFEFPKWKRENRFVRAGQSPVVTNDAKPIHQSDGLNLFGVSCTGPGLTRNRTDTSSLT</sequence>
<name>A0A6H5GZZ3_9HEMI</name>
<reference evidence="1 2" key="1">
    <citation type="submission" date="2020-02" db="EMBL/GenBank/DDBJ databases">
        <authorList>
            <person name="Ferguson B K."/>
        </authorList>
    </citation>
    <scope>NUCLEOTIDE SEQUENCE [LARGE SCALE GENOMIC DNA]</scope>
</reference>
<evidence type="ECO:0000313" key="1">
    <source>
        <dbReference type="EMBL" id="CAB0010336.1"/>
    </source>
</evidence>